<reference evidence="17" key="1">
    <citation type="submission" date="2017-01" db="EMBL/GenBank/DDBJ databases">
        <authorList>
            <person name="Varghese N."/>
            <person name="Submissions S."/>
        </authorList>
    </citation>
    <scope>NUCLEOTIDE SEQUENCE [LARGE SCALE GENOMIC DNA]</scope>
    <source>
        <strain evidence="17">DSM 29591</strain>
    </source>
</reference>
<evidence type="ECO:0000256" key="4">
    <source>
        <dbReference type="ARBA" id="ARBA00022679"/>
    </source>
</evidence>
<organism evidence="16 17">
    <name type="scientific">Yoonia rosea</name>
    <dbReference type="NCBI Taxonomy" id="287098"/>
    <lineage>
        <taxon>Bacteria</taxon>
        <taxon>Pseudomonadati</taxon>
        <taxon>Pseudomonadota</taxon>
        <taxon>Alphaproteobacteria</taxon>
        <taxon>Rhodobacterales</taxon>
        <taxon>Paracoccaceae</taxon>
        <taxon>Yoonia</taxon>
    </lineage>
</organism>
<keyword evidence="9" id="KW-1133">Transmembrane helix</keyword>
<evidence type="ECO:0000313" key="16">
    <source>
        <dbReference type="EMBL" id="SIT88348.1"/>
    </source>
</evidence>
<evidence type="ECO:0000256" key="13">
    <source>
        <dbReference type="ARBA" id="ARBA00023180"/>
    </source>
</evidence>
<keyword evidence="5" id="KW-0812">Transmembrane</keyword>
<dbReference type="GO" id="GO:0015012">
    <property type="term" value="P:heparan sulfate proteoglycan biosynthetic process"/>
    <property type="evidence" value="ECO:0007669"/>
    <property type="project" value="TreeGrafter"/>
</dbReference>
<feature type="domain" description="DUF5927" evidence="15">
    <location>
        <begin position="266"/>
        <end position="564"/>
    </location>
</feature>
<evidence type="ECO:0000256" key="1">
    <source>
        <dbReference type="ARBA" id="ARBA00004323"/>
    </source>
</evidence>
<evidence type="ECO:0000256" key="10">
    <source>
        <dbReference type="ARBA" id="ARBA00023034"/>
    </source>
</evidence>
<dbReference type="GO" id="GO:0016020">
    <property type="term" value="C:membrane"/>
    <property type="evidence" value="ECO:0007669"/>
    <property type="project" value="InterPro"/>
</dbReference>
<accession>A0A1R3XEH7</accession>
<gene>
    <name evidence="16" type="ORF">SAMN05421665_2686</name>
</gene>
<sequence length="567" mass="64523">MSLGVIMLVHTAFDRAEQMVRHWAGAGCPVVVHVDSNVPSQTYDRFVGSLADLPDVRFCARHRCEWGTWGLVAASQEAATLLLEEFPELRHVFLASGACLPLRPIAELQHYLNTHPDTDFIESATTADVPWTVGGLDRERFTLRFPFAWKKRRKLFDAFVKVQQAVGYKRRIPEGVVPHMGSQWWCLTRQTLDAILRDPNRATYDAYFRKVWIPDESYYQTLARLHARKIESRSLTLAKFDFQGKPHIFFDDHVELLQRSKCFVARKIWRDADLLFTTFPASEDPLRQAEEPNSGTVDRVFAQAVDRRTLGRQGLFMQSRFPSIDRQTSIAAAPYAVLQGFDDIFPDFQSWLTQQTGAVVHGHLYAKDRAHFADEAEVYRGCISDNARLRDYNGKMFLSNLIWNGRDRHHCFQFGPADTQDIRWTLAKDTQASIWVVSGAWSIPLFCSGRSASEVRAEAARLQRIEDKFLKVLRSPVARARIKIMTLAQFIEAPMVVLQTIIDEIAGHRGLAIKEAPRMRDLAGLPDYLQELKNQGMHPFLTGDITVGIAPAAKPVVRRKPYVISGK</sequence>
<dbReference type="AlphaFoldDB" id="A0A1R3XEH7"/>
<keyword evidence="6" id="KW-0479">Metal-binding</keyword>
<dbReference type="InterPro" id="IPR043538">
    <property type="entry name" value="XYLT"/>
</dbReference>
<evidence type="ECO:0000313" key="17">
    <source>
        <dbReference type="Proteomes" id="UP000186997"/>
    </source>
</evidence>
<dbReference type="RefSeq" id="WP_076660429.1">
    <property type="nucleotide sequence ID" value="NZ_FTPR01000002.1"/>
</dbReference>
<evidence type="ECO:0000256" key="9">
    <source>
        <dbReference type="ARBA" id="ARBA00022989"/>
    </source>
</evidence>
<keyword evidence="10" id="KW-0333">Golgi apparatus</keyword>
<dbReference type="GO" id="GO:0050650">
    <property type="term" value="P:chondroitin sulfate proteoglycan biosynthetic process"/>
    <property type="evidence" value="ECO:0007669"/>
    <property type="project" value="TreeGrafter"/>
</dbReference>
<dbReference type="STRING" id="287098.SAMN05421665_2686"/>
<dbReference type="EMBL" id="FTPR01000002">
    <property type="protein sequence ID" value="SIT88348.1"/>
    <property type="molecule type" value="Genomic_DNA"/>
</dbReference>
<dbReference type="InterPro" id="IPR003406">
    <property type="entry name" value="Glyco_trans_14"/>
</dbReference>
<evidence type="ECO:0000256" key="7">
    <source>
        <dbReference type="ARBA" id="ARBA00022824"/>
    </source>
</evidence>
<keyword evidence="8" id="KW-0735">Signal-anchor</keyword>
<keyword evidence="13" id="KW-0325">Glycoprotein</keyword>
<dbReference type="GO" id="GO:0046872">
    <property type="term" value="F:metal ion binding"/>
    <property type="evidence" value="ECO:0007669"/>
    <property type="project" value="UniProtKB-KW"/>
</dbReference>
<dbReference type="Proteomes" id="UP000186997">
    <property type="component" value="Unassembled WGS sequence"/>
</dbReference>
<evidence type="ECO:0000256" key="14">
    <source>
        <dbReference type="ARBA" id="ARBA00042865"/>
    </source>
</evidence>
<dbReference type="PANTHER" id="PTHR46025">
    <property type="entry name" value="XYLOSYLTRANSFERASE OXT"/>
    <property type="match status" value="1"/>
</dbReference>
<evidence type="ECO:0000256" key="3">
    <source>
        <dbReference type="ARBA" id="ARBA00022676"/>
    </source>
</evidence>
<keyword evidence="3" id="KW-0328">Glycosyltransferase</keyword>
<protein>
    <recommendedName>
        <fullName evidence="14">Peptide O-xylosyltransferase</fullName>
    </recommendedName>
</protein>
<keyword evidence="7" id="KW-0256">Endoplasmic reticulum</keyword>
<comment type="subcellular location">
    <subcellularLocation>
        <location evidence="2">Endoplasmic reticulum membrane</location>
        <topology evidence="2">Single-pass type II membrane protein</topology>
    </subcellularLocation>
    <subcellularLocation>
        <location evidence="1">Golgi apparatus membrane</location>
        <topology evidence="1">Single-pass type II membrane protein</topology>
    </subcellularLocation>
</comment>
<evidence type="ECO:0000259" key="15">
    <source>
        <dbReference type="Pfam" id="PF19349"/>
    </source>
</evidence>
<evidence type="ECO:0000256" key="12">
    <source>
        <dbReference type="ARBA" id="ARBA00023157"/>
    </source>
</evidence>
<keyword evidence="17" id="KW-1185">Reference proteome</keyword>
<evidence type="ECO:0000256" key="6">
    <source>
        <dbReference type="ARBA" id="ARBA00022723"/>
    </source>
</evidence>
<evidence type="ECO:0000256" key="5">
    <source>
        <dbReference type="ARBA" id="ARBA00022692"/>
    </source>
</evidence>
<dbReference type="Pfam" id="PF19349">
    <property type="entry name" value="DUF5927"/>
    <property type="match status" value="1"/>
</dbReference>
<evidence type="ECO:0000256" key="8">
    <source>
        <dbReference type="ARBA" id="ARBA00022968"/>
    </source>
</evidence>
<proteinExistence type="predicted"/>
<keyword evidence="11" id="KW-0472">Membrane</keyword>
<dbReference type="InterPro" id="IPR045971">
    <property type="entry name" value="DUF5927"/>
</dbReference>
<keyword evidence="12" id="KW-1015">Disulfide bond</keyword>
<name>A0A1R3XEH7_9RHOB</name>
<dbReference type="Pfam" id="PF02485">
    <property type="entry name" value="Branch"/>
    <property type="match status" value="1"/>
</dbReference>
<evidence type="ECO:0000256" key="11">
    <source>
        <dbReference type="ARBA" id="ARBA00023136"/>
    </source>
</evidence>
<dbReference type="PANTHER" id="PTHR46025:SF3">
    <property type="entry name" value="XYLOSYLTRANSFERASE OXT"/>
    <property type="match status" value="1"/>
</dbReference>
<evidence type="ECO:0000256" key="2">
    <source>
        <dbReference type="ARBA" id="ARBA00004648"/>
    </source>
</evidence>
<dbReference type="OrthoDB" id="7943907at2"/>
<keyword evidence="4" id="KW-0808">Transferase</keyword>
<dbReference type="GO" id="GO:0030158">
    <property type="term" value="F:protein xylosyltransferase activity"/>
    <property type="evidence" value="ECO:0007669"/>
    <property type="project" value="InterPro"/>
</dbReference>